<protein>
    <submittedName>
        <fullName evidence="2">Uncharacterized protein</fullName>
    </submittedName>
</protein>
<feature type="compositionally biased region" description="Basic residues" evidence="1">
    <location>
        <begin position="164"/>
        <end position="179"/>
    </location>
</feature>
<organism evidence="2">
    <name type="scientific">uncultured Blastococcus sp</name>
    <dbReference type="NCBI Taxonomy" id="217144"/>
    <lineage>
        <taxon>Bacteria</taxon>
        <taxon>Bacillati</taxon>
        <taxon>Actinomycetota</taxon>
        <taxon>Actinomycetes</taxon>
        <taxon>Geodermatophilales</taxon>
        <taxon>Geodermatophilaceae</taxon>
        <taxon>Blastococcus</taxon>
        <taxon>environmental samples</taxon>
    </lineage>
</organism>
<evidence type="ECO:0000256" key="1">
    <source>
        <dbReference type="SAM" id="MobiDB-lite"/>
    </source>
</evidence>
<evidence type="ECO:0000313" key="2">
    <source>
        <dbReference type="EMBL" id="CAA9235375.1"/>
    </source>
</evidence>
<dbReference type="AlphaFoldDB" id="A0A6J4HX31"/>
<feature type="region of interest" description="Disordered" evidence="1">
    <location>
        <begin position="234"/>
        <end position="270"/>
    </location>
</feature>
<accession>A0A6J4HX31</accession>
<feature type="compositionally biased region" description="Basic residues" evidence="1">
    <location>
        <begin position="133"/>
        <end position="144"/>
    </location>
</feature>
<feature type="region of interest" description="Disordered" evidence="1">
    <location>
        <begin position="300"/>
        <end position="339"/>
    </location>
</feature>
<feature type="compositionally biased region" description="Low complexity" evidence="1">
    <location>
        <begin position="150"/>
        <end position="163"/>
    </location>
</feature>
<sequence>GRRGVGRPPPGVVLGAARLPDRRRLDLRALRREPRGGGRLRLEPGRPPRRGVQQPVARGAGGARRRGGLVGSVRGAGARRGQRRRVRGAGLREGTARRRRAGGDDRLLPHRVQRALRPLGRRGAGNAAGCPGGHRRHPGGRPPRRGPGPVGRRGVRPPAVAAARRARRRGRRGCGRRGPRPVPGGHPQARPDPGARARRHPAVLAAAAGGPPAGRLRAPAPQLRALQVRCRRRVHRAEQVRGPGLAADGARSRRGGPAHRPGTAGRRARRGLRPGIHRHAGQRERLQPLLHAGVAAARAPVRGRRRLRRHVAGPAGPRSLGDHPRRGRGTAADRAPACRRAHRPRCAAAVHGLPGGCAGVGRRLAADDAALDVLRHLRRRARAGPGRGPVRGRQLLPQRAAHPGDRPDPLSRARGPGPPPGSRRPGALQPGRGGVRRLLPHGAGDPRPSRHVGLPPRARGERWGRVHVPPHALPAV</sequence>
<feature type="compositionally biased region" description="Basic and acidic residues" evidence="1">
    <location>
        <begin position="30"/>
        <end position="46"/>
    </location>
</feature>
<dbReference type="EMBL" id="CADCTN010000087">
    <property type="protein sequence ID" value="CAA9235375.1"/>
    <property type="molecule type" value="Genomic_DNA"/>
</dbReference>
<name>A0A6J4HX31_9ACTN</name>
<feature type="non-terminal residue" evidence="2">
    <location>
        <position position="476"/>
    </location>
</feature>
<feature type="region of interest" description="Disordered" evidence="1">
    <location>
        <begin position="380"/>
        <end position="476"/>
    </location>
</feature>
<proteinExistence type="predicted"/>
<feature type="region of interest" description="Disordered" evidence="1">
    <location>
        <begin position="30"/>
        <end position="199"/>
    </location>
</feature>
<feature type="compositionally biased region" description="Basic residues" evidence="1">
    <location>
        <begin position="301"/>
        <end position="311"/>
    </location>
</feature>
<feature type="compositionally biased region" description="Basic and acidic residues" evidence="1">
    <location>
        <begin position="402"/>
        <end position="411"/>
    </location>
</feature>
<reference evidence="2" key="1">
    <citation type="submission" date="2020-02" db="EMBL/GenBank/DDBJ databases">
        <authorList>
            <person name="Meier V. D."/>
        </authorList>
    </citation>
    <scope>NUCLEOTIDE SEQUENCE</scope>
    <source>
        <strain evidence="2">AVDCRST_MAG52</strain>
    </source>
</reference>
<gene>
    <name evidence="2" type="ORF">AVDCRST_MAG52-1331</name>
</gene>
<feature type="non-terminal residue" evidence="2">
    <location>
        <position position="1"/>
    </location>
</feature>